<keyword evidence="3" id="KW-0863">Zinc-finger</keyword>
<dbReference type="EMBL" id="OZ075126">
    <property type="protein sequence ID" value="CAL4940296.1"/>
    <property type="molecule type" value="Genomic_DNA"/>
</dbReference>
<dbReference type="InterPro" id="IPR012337">
    <property type="entry name" value="RNaseH-like_sf"/>
</dbReference>
<dbReference type="GO" id="GO:0008270">
    <property type="term" value="F:zinc ion binding"/>
    <property type="evidence" value="ECO:0007669"/>
    <property type="project" value="UniProtKB-KW"/>
</dbReference>
<name>A0ABC8YCM9_9POAL</name>
<evidence type="ECO:0000256" key="2">
    <source>
        <dbReference type="ARBA" id="ARBA00022723"/>
    </source>
</evidence>
<keyword evidence="2" id="KW-0479">Metal-binding</keyword>
<evidence type="ECO:0000256" key="1">
    <source>
        <dbReference type="ARBA" id="ARBA00004123"/>
    </source>
</evidence>
<feature type="domain" description="HAT C-terminal dimerisation" evidence="8">
    <location>
        <begin position="596"/>
        <end position="678"/>
    </location>
</feature>
<evidence type="ECO:0000259" key="9">
    <source>
        <dbReference type="Pfam" id="PF14372"/>
    </source>
</evidence>
<evidence type="ECO:0000313" key="10">
    <source>
        <dbReference type="EMBL" id="CAL4940296.1"/>
    </source>
</evidence>
<dbReference type="GO" id="GO:0003677">
    <property type="term" value="F:DNA binding"/>
    <property type="evidence" value="ECO:0007669"/>
    <property type="project" value="UniProtKB-KW"/>
</dbReference>
<evidence type="ECO:0000313" key="11">
    <source>
        <dbReference type="Proteomes" id="UP001497457"/>
    </source>
</evidence>
<dbReference type="Pfam" id="PF14372">
    <property type="entry name" value="hAT-like_RNase-H"/>
    <property type="match status" value="1"/>
</dbReference>
<organism evidence="10 11">
    <name type="scientific">Urochloa decumbens</name>
    <dbReference type="NCBI Taxonomy" id="240449"/>
    <lineage>
        <taxon>Eukaryota</taxon>
        <taxon>Viridiplantae</taxon>
        <taxon>Streptophyta</taxon>
        <taxon>Embryophyta</taxon>
        <taxon>Tracheophyta</taxon>
        <taxon>Spermatophyta</taxon>
        <taxon>Magnoliopsida</taxon>
        <taxon>Liliopsida</taxon>
        <taxon>Poales</taxon>
        <taxon>Poaceae</taxon>
        <taxon>PACMAD clade</taxon>
        <taxon>Panicoideae</taxon>
        <taxon>Panicodae</taxon>
        <taxon>Paniceae</taxon>
        <taxon>Melinidinae</taxon>
        <taxon>Urochloa</taxon>
    </lineage>
</organism>
<dbReference type="AlphaFoldDB" id="A0ABC8YCM9"/>
<dbReference type="SUPFAM" id="SSF57667">
    <property type="entry name" value="beta-beta-alpha zinc fingers"/>
    <property type="match status" value="1"/>
</dbReference>
<dbReference type="InterPro" id="IPR025525">
    <property type="entry name" value="hAT-like_transposase_RNase-H"/>
</dbReference>
<sequence length="709" mass="81099">MRRNRRALPGLEVDPQGIQDCLGNMGPSSAMSTSGTLGFTETSDQVQTTEQSEESHDTELVVLDEESSAEKWLLNKKLRSKVWKEFTLELVDGSVKAICKHCKTELVAGRKMGTSHLQYHLKACTVLRSSKRRRTGGTPKVDIPKFEQEQSREDFSRMIVCHNYPFNMCEHYYTRVFITRLQPFFSLGHRTSVTGDCLKLYESEKSKLYGMFNENASRVSITSDLWTSTEMSCYMSMTAHYIDADWKLHKKIIGFVHIEGPHNGENVGQELIKRLYDWNLDRKLFSFVLDNSSVNDLVIRHLLDALLPKKVLHLNGDLFHVRCAAHILNLIVQDGLKSIQSVIKNVRETVKYVKGSTLRKEKFRFYADQVNAPNISLMSDTPTRWNSTYKMLETAQKFREAFTRMQERDSSYKLAPSDDDWKNVSIVRECLKVFYDVTQRVSGTKYPTASLYFNVFCSIYLLLRKWERSEHSFIAAMAKPMLEKFEKYWGIANKLLTFATILDPRYKLKSVEYFYRLLYGEFLAEVKVEAIKKSLADLFGEYASQATTNSSPTVNPPKNFDVEVDSVESSMSLSATRQGLSRFIQESYSSQHKRSELEVCLDDPSHPEMDNFDIIAWWKLHGPKYPIMSLMARDILSVPVSTVASESAFSLAGLVLDENRCSLLPETVEALICTQDWLRDAIPVESRMTTEGIFPAESLSSPTVNPHTS</sequence>
<evidence type="ECO:0000256" key="5">
    <source>
        <dbReference type="ARBA" id="ARBA00023125"/>
    </source>
</evidence>
<keyword evidence="4" id="KW-0862">Zinc</keyword>
<dbReference type="Pfam" id="PF05699">
    <property type="entry name" value="Dimer_Tnp_hAT"/>
    <property type="match status" value="1"/>
</dbReference>
<evidence type="ECO:0000256" key="6">
    <source>
        <dbReference type="ARBA" id="ARBA00023242"/>
    </source>
</evidence>
<evidence type="ECO:0000256" key="3">
    <source>
        <dbReference type="ARBA" id="ARBA00022771"/>
    </source>
</evidence>
<feature type="compositionally biased region" description="Polar residues" evidence="7">
    <location>
        <begin position="26"/>
        <end position="43"/>
    </location>
</feature>
<keyword evidence="6" id="KW-0539">Nucleus</keyword>
<evidence type="ECO:0000256" key="4">
    <source>
        <dbReference type="ARBA" id="ARBA00022833"/>
    </source>
</evidence>
<evidence type="ECO:0008006" key="12">
    <source>
        <dbReference type="Google" id="ProtNLM"/>
    </source>
</evidence>
<comment type="subcellular location">
    <subcellularLocation>
        <location evidence="1">Nucleus</location>
    </subcellularLocation>
</comment>
<proteinExistence type="predicted"/>
<protein>
    <recommendedName>
        <fullName evidence="12">Transposase</fullName>
    </recommendedName>
</protein>
<keyword evidence="11" id="KW-1185">Reference proteome</keyword>
<keyword evidence="5" id="KW-0238">DNA-binding</keyword>
<dbReference type="PANTHER" id="PTHR46481">
    <property type="entry name" value="ZINC FINGER BED DOMAIN-CONTAINING PROTEIN 4"/>
    <property type="match status" value="1"/>
</dbReference>
<dbReference type="SMART" id="SM00614">
    <property type="entry name" value="ZnF_BED"/>
    <property type="match status" value="1"/>
</dbReference>
<feature type="region of interest" description="Disordered" evidence="7">
    <location>
        <begin position="24"/>
        <end position="43"/>
    </location>
</feature>
<dbReference type="Proteomes" id="UP001497457">
    <property type="component" value="Chromosome 16b"/>
</dbReference>
<evidence type="ECO:0000256" key="7">
    <source>
        <dbReference type="SAM" id="MobiDB-lite"/>
    </source>
</evidence>
<dbReference type="PANTHER" id="PTHR46481:SF10">
    <property type="entry name" value="ZINC FINGER BED DOMAIN-CONTAINING PROTEIN 39"/>
    <property type="match status" value="1"/>
</dbReference>
<dbReference type="GO" id="GO:0005634">
    <property type="term" value="C:nucleus"/>
    <property type="evidence" value="ECO:0007669"/>
    <property type="project" value="UniProtKB-SubCell"/>
</dbReference>
<feature type="domain" description="hAT-like transposase RNase-H fold" evidence="9">
    <location>
        <begin position="442"/>
        <end position="542"/>
    </location>
</feature>
<dbReference type="SUPFAM" id="SSF53098">
    <property type="entry name" value="Ribonuclease H-like"/>
    <property type="match status" value="1"/>
</dbReference>
<accession>A0ABC8YCM9</accession>
<reference evidence="10" key="1">
    <citation type="submission" date="2024-10" db="EMBL/GenBank/DDBJ databases">
        <authorList>
            <person name="Ryan C."/>
        </authorList>
    </citation>
    <scope>NUCLEOTIDE SEQUENCE [LARGE SCALE GENOMIC DNA]</scope>
</reference>
<dbReference type="InterPro" id="IPR036236">
    <property type="entry name" value="Znf_C2H2_sf"/>
</dbReference>
<dbReference type="InterPro" id="IPR008906">
    <property type="entry name" value="HATC_C_dom"/>
</dbReference>
<dbReference type="InterPro" id="IPR052035">
    <property type="entry name" value="ZnF_BED_domain_contain"/>
</dbReference>
<gene>
    <name evidence="10" type="ORF">URODEC1_LOCUS32424</name>
</gene>
<evidence type="ECO:0000259" key="8">
    <source>
        <dbReference type="Pfam" id="PF05699"/>
    </source>
</evidence>